<organism evidence="2 4">
    <name type="scientific">Corynebacterium bovis</name>
    <dbReference type="NCBI Taxonomy" id="36808"/>
    <lineage>
        <taxon>Bacteria</taxon>
        <taxon>Bacillati</taxon>
        <taxon>Actinomycetota</taxon>
        <taxon>Actinomycetes</taxon>
        <taxon>Mycobacteriales</taxon>
        <taxon>Corynebacteriaceae</taxon>
        <taxon>Corynebacterium</taxon>
    </lineage>
</organism>
<evidence type="ECO:0000313" key="3">
    <source>
        <dbReference type="EMBL" id="RRQ03376.1"/>
    </source>
</evidence>
<sequence>MNTDIRWALPDDGHTFPIYAGPTTDMDRVAEYSEERGVSTIRFGGDTWSLTADKGPEASAATMSGTFTATGDAATFARSRTVRCVADRHTVTVEAESRRQFVLDIDGVKAGQFTSENRGLKNLHVQFEGPGEALPLDVQVFLSWVARRCMETRVLNGTLAWTVGLIILVPFMIAVFMGLL</sequence>
<dbReference type="EMBL" id="PQNK01000002">
    <property type="protein sequence ID" value="RRO87669.1"/>
    <property type="molecule type" value="Genomic_DNA"/>
</dbReference>
<name>A0A3R8QNU8_9CORY</name>
<reference evidence="4 5" key="1">
    <citation type="submission" date="2018-01" db="EMBL/GenBank/DDBJ databases">
        <title>Twenty Corynebacterium bovis Genomes.</title>
        <authorList>
            <person name="Gulvik C.A."/>
        </authorList>
    </citation>
    <scope>NUCLEOTIDE SEQUENCE [LARGE SCALE GENOMIC DNA]</scope>
    <source>
        <strain evidence="3 5">16-2004</strain>
        <strain evidence="2 4">F6900</strain>
    </source>
</reference>
<keyword evidence="1" id="KW-1133">Transmembrane helix</keyword>
<dbReference type="GeneID" id="60808506"/>
<dbReference type="Proteomes" id="UP000276526">
    <property type="component" value="Unassembled WGS sequence"/>
</dbReference>
<accession>A0A3R8QNU8</accession>
<dbReference type="Proteomes" id="UP000278422">
    <property type="component" value="Unassembled WGS sequence"/>
</dbReference>
<evidence type="ECO:0000313" key="2">
    <source>
        <dbReference type="EMBL" id="RRO87669.1"/>
    </source>
</evidence>
<dbReference type="OrthoDB" id="4406267at2"/>
<keyword evidence="1" id="KW-0472">Membrane</keyword>
<keyword evidence="5" id="KW-1185">Reference proteome</keyword>
<dbReference type="AlphaFoldDB" id="A0A3R8QNU8"/>
<dbReference type="EMBL" id="PQNQ01000019">
    <property type="protein sequence ID" value="RRQ03376.1"/>
    <property type="molecule type" value="Genomic_DNA"/>
</dbReference>
<dbReference type="RefSeq" id="WP_010265666.1">
    <property type="nucleotide sequence ID" value="NZ_JALGIX010000008.1"/>
</dbReference>
<evidence type="ECO:0000313" key="4">
    <source>
        <dbReference type="Proteomes" id="UP000276526"/>
    </source>
</evidence>
<keyword evidence="1" id="KW-0812">Transmembrane</keyword>
<evidence type="ECO:0000256" key="1">
    <source>
        <dbReference type="SAM" id="Phobius"/>
    </source>
</evidence>
<proteinExistence type="predicted"/>
<feature type="transmembrane region" description="Helical" evidence="1">
    <location>
        <begin position="158"/>
        <end position="179"/>
    </location>
</feature>
<evidence type="ECO:0000313" key="5">
    <source>
        <dbReference type="Proteomes" id="UP000278422"/>
    </source>
</evidence>
<evidence type="ECO:0008006" key="6">
    <source>
        <dbReference type="Google" id="ProtNLM"/>
    </source>
</evidence>
<protein>
    <recommendedName>
        <fullName evidence="6">DUF3068 domain-containing protein</fullName>
    </recommendedName>
</protein>
<comment type="caution">
    <text evidence="2">The sequence shown here is derived from an EMBL/GenBank/DDBJ whole genome shotgun (WGS) entry which is preliminary data.</text>
</comment>
<gene>
    <name evidence="3" type="ORF">CXF42_07370</name>
    <name evidence="2" type="ORF">CXF48_01810</name>
</gene>